<dbReference type="EC" id="2.7.13.3" evidence="2"/>
<dbReference type="InterPro" id="IPR036890">
    <property type="entry name" value="HATPase_C_sf"/>
</dbReference>
<organism evidence="8 9">
    <name type="scientific">Aquimarina gracilis</name>
    <dbReference type="NCBI Taxonomy" id="874422"/>
    <lineage>
        <taxon>Bacteria</taxon>
        <taxon>Pseudomonadati</taxon>
        <taxon>Bacteroidota</taxon>
        <taxon>Flavobacteriia</taxon>
        <taxon>Flavobacteriales</taxon>
        <taxon>Flavobacteriaceae</taxon>
        <taxon>Aquimarina</taxon>
    </lineage>
</organism>
<name>A0ABU5ZYD0_9FLAO</name>
<dbReference type="InterPro" id="IPR019734">
    <property type="entry name" value="TPR_rpt"/>
</dbReference>
<dbReference type="SUPFAM" id="SSF48452">
    <property type="entry name" value="TPR-like"/>
    <property type="match status" value="2"/>
</dbReference>
<feature type="transmembrane region" description="Helical" evidence="6">
    <location>
        <begin position="452"/>
        <end position="470"/>
    </location>
</feature>
<evidence type="ECO:0000256" key="6">
    <source>
        <dbReference type="SAM" id="Phobius"/>
    </source>
</evidence>
<reference evidence="8 9" key="1">
    <citation type="journal article" date="2013" name="Int. J. Syst. Evol. Microbiol.">
        <title>Aquimarina gracilis sp. nov., isolated from the gut microflora of a mussel, Mytilus coruscus, and emended description of Aquimarina spongiae.</title>
        <authorList>
            <person name="Park S.C."/>
            <person name="Choe H.N."/>
            <person name="Baik K.S."/>
            <person name="Seong C.N."/>
        </authorList>
    </citation>
    <scope>NUCLEOTIDE SEQUENCE [LARGE SCALE GENOMIC DNA]</scope>
    <source>
        <strain evidence="8 9">PSC32</strain>
    </source>
</reference>
<keyword evidence="9" id="KW-1185">Reference proteome</keyword>
<evidence type="ECO:0000256" key="2">
    <source>
        <dbReference type="ARBA" id="ARBA00012438"/>
    </source>
</evidence>
<protein>
    <recommendedName>
        <fullName evidence="2">histidine kinase</fullName>
        <ecNumber evidence="2">2.7.13.3</ecNumber>
    </recommendedName>
</protein>
<gene>
    <name evidence="8" type="ORF">U6A24_15685</name>
</gene>
<keyword evidence="6" id="KW-1133">Transmembrane helix</keyword>
<evidence type="ECO:0000256" key="4">
    <source>
        <dbReference type="ARBA" id="ARBA00022777"/>
    </source>
</evidence>
<keyword evidence="4 8" id="KW-0418">Kinase</keyword>
<dbReference type="CDD" id="cd16917">
    <property type="entry name" value="HATPase_UhpB-NarQ-NarX-like"/>
    <property type="match status" value="1"/>
</dbReference>
<dbReference type="RefSeq" id="WP_324180937.1">
    <property type="nucleotide sequence ID" value="NZ_BAABAW010000020.1"/>
</dbReference>
<feature type="domain" description="Histidine kinase/HSP90-like ATPase" evidence="7">
    <location>
        <begin position="590"/>
        <end position="682"/>
    </location>
</feature>
<comment type="catalytic activity">
    <reaction evidence="1">
        <text>ATP + protein L-histidine = ADP + protein N-phospho-L-histidine.</text>
        <dbReference type="EC" id="2.7.13.3"/>
    </reaction>
</comment>
<comment type="caution">
    <text evidence="8">The sequence shown here is derived from an EMBL/GenBank/DDBJ whole genome shotgun (WGS) entry which is preliminary data.</text>
</comment>
<keyword evidence="6" id="KW-0472">Membrane</keyword>
<sequence>MCRSKIYMCIVAVTLHLYTFSQQKEAILELVNKVEKTVDRHEKLTLLDSLSQEIAQLKTTDFGFYKNKYSKYTLQYIGLAQELDSIDLAVSKTAGLVEHYFRYANRPDSANIVVNQVFEDSSKIKNRINLGRLYANRALVNFQIADLEKAISDYQNAAKIFHIEKDTIAEAKAIYFSGHTYQRLGNLTEAILSYQKVSELYTTLKDTTSIASSKISISYIFSQLSLIDEALKERQSAKALLDQQKQKNYGALSRVKVMDYRDFAKQKKYDKAEQSLLKALEFSKKASNPIELSYNRVFLSVFYSKHKKQPDIAEKYVDTIRKNQRFLDSPEGKILYMDAMSELEMAKGRYKEAIPYLKDKLAVFKRRKDAQAQVDVEECLFRSYQQINKPVDANRHLERYVLLKDSLYNIKRSNSIIYYQTLYETEKNQSKIAAQKASIEILEEKDKAKRNLIIFGGIGLSLLFLSIYLYRNRVFLMRNKRLQQSFLQELLQTQERVSKRISKDLHDSVGQSLLIIKNKVLQNDDSKTAKVVDGVIDEVRSISRALHPFKLEEAGLTVTLESSVEMIDENYDIFISAEIDNIDKVFDQEKEINIYRLVQESFNNILKHSNARSAEIKVVNKEDNVEIMIKDNGKGFDVTKERMSLSKIGLKTLSERSKFLKASFNILSEIDQGTTLIFNIPKHA</sequence>
<evidence type="ECO:0000259" key="7">
    <source>
        <dbReference type="Pfam" id="PF02518"/>
    </source>
</evidence>
<dbReference type="InterPro" id="IPR050482">
    <property type="entry name" value="Sensor_HK_TwoCompSys"/>
</dbReference>
<evidence type="ECO:0000313" key="9">
    <source>
        <dbReference type="Proteomes" id="UP001327027"/>
    </source>
</evidence>
<dbReference type="SMART" id="SM00028">
    <property type="entry name" value="TPR"/>
    <property type="match status" value="2"/>
</dbReference>
<dbReference type="Proteomes" id="UP001327027">
    <property type="component" value="Unassembled WGS sequence"/>
</dbReference>
<dbReference type="SUPFAM" id="SSF55874">
    <property type="entry name" value="ATPase domain of HSP90 chaperone/DNA topoisomerase II/histidine kinase"/>
    <property type="match status" value="1"/>
</dbReference>
<dbReference type="Pfam" id="PF13181">
    <property type="entry name" value="TPR_8"/>
    <property type="match status" value="1"/>
</dbReference>
<dbReference type="PANTHER" id="PTHR24421:SF10">
    <property type="entry name" value="NITRATE_NITRITE SENSOR PROTEIN NARQ"/>
    <property type="match status" value="1"/>
</dbReference>
<keyword evidence="5" id="KW-0902">Two-component regulatory system</keyword>
<accession>A0ABU5ZYD0</accession>
<proteinExistence type="predicted"/>
<keyword evidence="3" id="KW-0808">Transferase</keyword>
<evidence type="ECO:0000256" key="5">
    <source>
        <dbReference type="ARBA" id="ARBA00023012"/>
    </source>
</evidence>
<dbReference type="PANTHER" id="PTHR24421">
    <property type="entry name" value="NITRATE/NITRITE SENSOR PROTEIN NARX-RELATED"/>
    <property type="match status" value="1"/>
</dbReference>
<dbReference type="InterPro" id="IPR011990">
    <property type="entry name" value="TPR-like_helical_dom_sf"/>
</dbReference>
<dbReference type="Gene3D" id="1.25.40.10">
    <property type="entry name" value="Tetratricopeptide repeat domain"/>
    <property type="match status" value="2"/>
</dbReference>
<keyword evidence="6" id="KW-0812">Transmembrane</keyword>
<evidence type="ECO:0000313" key="8">
    <source>
        <dbReference type="EMBL" id="MEB3346915.1"/>
    </source>
</evidence>
<dbReference type="Gene3D" id="1.20.5.1930">
    <property type="match status" value="1"/>
</dbReference>
<dbReference type="EMBL" id="JAYKLX010000007">
    <property type="protein sequence ID" value="MEB3346915.1"/>
    <property type="molecule type" value="Genomic_DNA"/>
</dbReference>
<dbReference type="Pfam" id="PF02518">
    <property type="entry name" value="HATPase_c"/>
    <property type="match status" value="1"/>
</dbReference>
<dbReference type="GO" id="GO:0016301">
    <property type="term" value="F:kinase activity"/>
    <property type="evidence" value="ECO:0007669"/>
    <property type="project" value="UniProtKB-KW"/>
</dbReference>
<dbReference type="Gene3D" id="3.30.565.10">
    <property type="entry name" value="Histidine kinase-like ATPase, C-terminal domain"/>
    <property type="match status" value="1"/>
</dbReference>
<dbReference type="InterPro" id="IPR003594">
    <property type="entry name" value="HATPase_dom"/>
</dbReference>
<evidence type="ECO:0000256" key="3">
    <source>
        <dbReference type="ARBA" id="ARBA00022679"/>
    </source>
</evidence>
<evidence type="ECO:0000256" key="1">
    <source>
        <dbReference type="ARBA" id="ARBA00000085"/>
    </source>
</evidence>